<sequence length="540" mass="55495">MSTPPGPGAGPEPGPDPVVGPVVGPDPEPGPPVDPAATSDGALGEPTMRNGVGWSLAALVASKLTSFVALLILARLLVPDEFGVVAAVTIYLAFLEIASDLGIKAVVIYEQERGHGRRVQTAFTLNLIVVAVATLVGAALSWPVSGFFGLEDRQGLFLVGVLSLTAAGVSNIHDALLLRELSLGRRVRPQLARGLVQAIVSIALAASGMGAGALVVGAVCGSVAWTVVQWTTTRFRPDLGLDRAIARSMLAYAAGAWLFFVTSWLSIQADVLVVGHRLDTDDLAIYTMAYRLPELLVFNVGWTLSLVAFPAMSRRRVRGDADVPEATIGLIGWLGLYALPVAAGLSVLGQPIVDVLFSSRWSDSGPVLSGVAVAVAMLTVVSPIADAAKAMGRQWSMVVIYALHVPIVVVAVELASSGGPEAVAWASVGATVVFVVGLLAWADRVLRIPLRRMAGAMRAPAGAALGVVVLALPVRLAADGLPVLPALVLGMLAGTAGAVLGLRVLAPGTLTAIGGETGLDGLRARFRRGGPPAPPVAPGV</sequence>
<evidence type="ECO:0000256" key="4">
    <source>
        <dbReference type="ARBA" id="ARBA00022692"/>
    </source>
</evidence>
<evidence type="ECO:0000256" key="1">
    <source>
        <dbReference type="ARBA" id="ARBA00004651"/>
    </source>
</evidence>
<feature type="transmembrane region" description="Helical" evidence="8">
    <location>
        <begin position="330"/>
        <end position="353"/>
    </location>
</feature>
<evidence type="ECO:0000256" key="3">
    <source>
        <dbReference type="ARBA" id="ARBA00022475"/>
    </source>
</evidence>
<feature type="transmembrane region" description="Helical" evidence="8">
    <location>
        <begin position="484"/>
        <end position="506"/>
    </location>
</feature>
<feature type="transmembrane region" description="Helical" evidence="8">
    <location>
        <begin position="212"/>
        <end position="228"/>
    </location>
</feature>
<dbReference type="AlphaFoldDB" id="A0A6J7JY12"/>
<keyword evidence="3" id="KW-1003">Cell membrane</keyword>
<dbReference type="PANTHER" id="PTHR30250">
    <property type="entry name" value="PST FAMILY PREDICTED COLANIC ACID TRANSPORTER"/>
    <property type="match status" value="1"/>
</dbReference>
<evidence type="ECO:0000256" key="6">
    <source>
        <dbReference type="ARBA" id="ARBA00023136"/>
    </source>
</evidence>
<evidence type="ECO:0000256" key="2">
    <source>
        <dbReference type="ARBA" id="ARBA00007430"/>
    </source>
</evidence>
<evidence type="ECO:0000256" key="7">
    <source>
        <dbReference type="SAM" id="MobiDB-lite"/>
    </source>
</evidence>
<dbReference type="InterPro" id="IPR050833">
    <property type="entry name" value="Poly_Biosynth_Transport"/>
</dbReference>
<evidence type="ECO:0000256" key="8">
    <source>
        <dbReference type="SAM" id="Phobius"/>
    </source>
</evidence>
<dbReference type="EMBL" id="CAFBMK010000308">
    <property type="protein sequence ID" value="CAB4947701.1"/>
    <property type="molecule type" value="Genomic_DNA"/>
</dbReference>
<keyword evidence="4 8" id="KW-0812">Transmembrane</keyword>
<gene>
    <name evidence="9" type="ORF">UFOPK3564_03322</name>
</gene>
<protein>
    <submittedName>
        <fullName evidence="9">Unannotated protein</fullName>
    </submittedName>
</protein>
<feature type="region of interest" description="Disordered" evidence="7">
    <location>
        <begin position="1"/>
        <end position="44"/>
    </location>
</feature>
<keyword evidence="5 8" id="KW-1133">Transmembrane helix</keyword>
<feature type="transmembrane region" description="Helical" evidence="8">
    <location>
        <begin position="121"/>
        <end position="144"/>
    </location>
</feature>
<feature type="transmembrane region" description="Helical" evidence="8">
    <location>
        <begin position="84"/>
        <end position="109"/>
    </location>
</feature>
<feature type="transmembrane region" description="Helical" evidence="8">
    <location>
        <begin position="365"/>
        <end position="385"/>
    </location>
</feature>
<feature type="transmembrane region" description="Helical" evidence="8">
    <location>
        <begin position="56"/>
        <end position="78"/>
    </location>
</feature>
<proteinExistence type="inferred from homology"/>
<comment type="similarity">
    <text evidence="2">Belongs to the polysaccharide synthase family.</text>
</comment>
<dbReference type="PANTHER" id="PTHR30250:SF10">
    <property type="entry name" value="LIPOPOLYSACCHARIDE BIOSYNTHESIS PROTEIN WZXC"/>
    <property type="match status" value="1"/>
</dbReference>
<feature type="transmembrane region" description="Helical" evidence="8">
    <location>
        <begin position="289"/>
        <end position="309"/>
    </location>
</feature>
<evidence type="ECO:0000313" key="9">
    <source>
        <dbReference type="EMBL" id="CAB4947701.1"/>
    </source>
</evidence>
<accession>A0A6J7JY12</accession>
<feature type="transmembrane region" description="Helical" evidence="8">
    <location>
        <begin position="422"/>
        <end position="441"/>
    </location>
</feature>
<dbReference type="GO" id="GO:0005886">
    <property type="term" value="C:plasma membrane"/>
    <property type="evidence" value="ECO:0007669"/>
    <property type="project" value="UniProtKB-SubCell"/>
</dbReference>
<evidence type="ECO:0000256" key="5">
    <source>
        <dbReference type="ARBA" id="ARBA00022989"/>
    </source>
</evidence>
<organism evidence="9">
    <name type="scientific">freshwater metagenome</name>
    <dbReference type="NCBI Taxonomy" id="449393"/>
    <lineage>
        <taxon>unclassified sequences</taxon>
        <taxon>metagenomes</taxon>
        <taxon>ecological metagenomes</taxon>
    </lineage>
</organism>
<reference evidence="9" key="1">
    <citation type="submission" date="2020-05" db="EMBL/GenBank/DDBJ databases">
        <authorList>
            <person name="Chiriac C."/>
            <person name="Salcher M."/>
            <person name="Ghai R."/>
            <person name="Kavagutti S V."/>
        </authorList>
    </citation>
    <scope>NUCLEOTIDE SEQUENCE</scope>
</reference>
<keyword evidence="6 8" id="KW-0472">Membrane</keyword>
<comment type="subcellular location">
    <subcellularLocation>
        <location evidence="1">Cell membrane</location>
        <topology evidence="1">Multi-pass membrane protein</topology>
    </subcellularLocation>
</comment>
<feature type="transmembrane region" description="Helical" evidence="8">
    <location>
        <begin position="461"/>
        <end position="478"/>
    </location>
</feature>
<dbReference type="Pfam" id="PF13440">
    <property type="entry name" value="Polysacc_synt_3"/>
    <property type="match status" value="1"/>
</dbReference>
<feature type="transmembrane region" description="Helical" evidence="8">
    <location>
        <begin position="249"/>
        <end position="269"/>
    </location>
</feature>
<feature type="compositionally biased region" description="Pro residues" evidence="7">
    <location>
        <begin position="1"/>
        <end position="34"/>
    </location>
</feature>
<feature type="transmembrane region" description="Helical" evidence="8">
    <location>
        <begin position="397"/>
        <end position="416"/>
    </location>
</feature>
<name>A0A6J7JY12_9ZZZZ</name>